<dbReference type="EC" id="5.2.1.8" evidence="3"/>
<dbReference type="EMBL" id="HBIT01002995">
    <property type="protein sequence ID" value="CAE0615420.1"/>
    <property type="molecule type" value="Transcribed_RNA"/>
</dbReference>
<dbReference type="InterPro" id="IPR029000">
    <property type="entry name" value="Cyclophilin-like_dom_sf"/>
</dbReference>
<organism evidence="5">
    <name type="scientific">Oxyrrhis marina</name>
    <name type="common">Dinoflagellate</name>
    <dbReference type="NCBI Taxonomy" id="2969"/>
    <lineage>
        <taxon>Eukaryota</taxon>
        <taxon>Sar</taxon>
        <taxon>Alveolata</taxon>
        <taxon>Dinophyceae</taxon>
        <taxon>Oxyrrhinales</taxon>
        <taxon>Oxyrrhinaceae</taxon>
        <taxon>Oxyrrhis</taxon>
    </lineage>
</organism>
<dbReference type="PROSITE" id="PS50072">
    <property type="entry name" value="CSA_PPIASE_2"/>
    <property type="match status" value="1"/>
</dbReference>
<evidence type="ECO:0000256" key="3">
    <source>
        <dbReference type="RuleBase" id="RU363019"/>
    </source>
</evidence>
<dbReference type="PANTHER" id="PTHR45625">
    <property type="entry name" value="PEPTIDYL-PROLYL CIS-TRANS ISOMERASE-RELATED"/>
    <property type="match status" value="1"/>
</dbReference>
<sequence>MAKNPVAVFETSMGTFEAELLLDKMPITVSNFVCLAKEGFYNGIHFHRVIPDFMNQFGCPYAKDPKSQRAGTGGPEPGSSFTNLVTNATIKRNSGGNIPDELTQRISNEPGTLSMANTGDKDTGGSQFFINVAHNSFLDWFDRSSPSSHPVFGKVNKGMDVVVAISKVKTRDDNPLTPIMMKSVTIQGV</sequence>
<comment type="similarity">
    <text evidence="3">Belongs to the cyclophilin-type PPIase family.</text>
</comment>
<gene>
    <name evidence="5" type="ORF">OMAR00292_LOCUS1295</name>
</gene>
<dbReference type="CDD" id="cd00317">
    <property type="entry name" value="cyclophilin"/>
    <property type="match status" value="1"/>
</dbReference>
<dbReference type="InterPro" id="IPR024936">
    <property type="entry name" value="Cyclophilin-type_PPIase"/>
</dbReference>
<dbReference type="PANTHER" id="PTHR45625:SF4">
    <property type="entry name" value="PEPTIDYLPROLYL ISOMERASE DOMAIN AND WD REPEAT-CONTAINING PROTEIN 1"/>
    <property type="match status" value="1"/>
</dbReference>
<dbReference type="SUPFAM" id="SSF50891">
    <property type="entry name" value="Cyclophilin-like"/>
    <property type="match status" value="1"/>
</dbReference>
<dbReference type="Gene3D" id="2.40.100.10">
    <property type="entry name" value="Cyclophilin-like"/>
    <property type="match status" value="1"/>
</dbReference>
<name>A0A7S3XGY4_OXYMA</name>
<accession>A0A7S3XGY4</accession>
<evidence type="ECO:0000256" key="1">
    <source>
        <dbReference type="ARBA" id="ARBA00023110"/>
    </source>
</evidence>
<comment type="catalytic activity">
    <reaction evidence="3">
        <text>[protein]-peptidylproline (omega=180) = [protein]-peptidylproline (omega=0)</text>
        <dbReference type="Rhea" id="RHEA:16237"/>
        <dbReference type="Rhea" id="RHEA-COMP:10747"/>
        <dbReference type="Rhea" id="RHEA-COMP:10748"/>
        <dbReference type="ChEBI" id="CHEBI:83833"/>
        <dbReference type="ChEBI" id="CHEBI:83834"/>
        <dbReference type="EC" id="5.2.1.8"/>
    </reaction>
</comment>
<evidence type="ECO:0000259" key="4">
    <source>
        <dbReference type="PROSITE" id="PS50072"/>
    </source>
</evidence>
<comment type="function">
    <text evidence="3">PPIases accelerate the folding of proteins. It catalyzes the cis-trans isomerization of proline imidic peptide bonds in oligopeptides.</text>
</comment>
<keyword evidence="2 3" id="KW-0413">Isomerase</keyword>
<dbReference type="PIRSF" id="PIRSF001467">
    <property type="entry name" value="Peptidylpro_ismrse"/>
    <property type="match status" value="1"/>
</dbReference>
<dbReference type="GO" id="GO:0003755">
    <property type="term" value="F:peptidyl-prolyl cis-trans isomerase activity"/>
    <property type="evidence" value="ECO:0007669"/>
    <property type="project" value="UniProtKB-UniRule"/>
</dbReference>
<proteinExistence type="inferred from homology"/>
<dbReference type="PRINTS" id="PR00153">
    <property type="entry name" value="CSAPPISMRASE"/>
</dbReference>
<dbReference type="InterPro" id="IPR002130">
    <property type="entry name" value="Cyclophilin-type_PPIase_dom"/>
</dbReference>
<dbReference type="AlphaFoldDB" id="A0A7S3XGY4"/>
<dbReference type="InterPro" id="IPR044666">
    <property type="entry name" value="Cyclophilin_A-like"/>
</dbReference>
<feature type="domain" description="PPIase cyclophilin-type" evidence="4">
    <location>
        <begin position="3"/>
        <end position="186"/>
    </location>
</feature>
<evidence type="ECO:0000313" key="5">
    <source>
        <dbReference type="EMBL" id="CAE0615420.1"/>
    </source>
</evidence>
<protein>
    <recommendedName>
        <fullName evidence="3">Peptidyl-prolyl cis-trans isomerase</fullName>
        <shortName evidence="3">PPIase</shortName>
        <ecNumber evidence="3">5.2.1.8</ecNumber>
    </recommendedName>
</protein>
<reference evidence="5" key="1">
    <citation type="submission" date="2021-01" db="EMBL/GenBank/DDBJ databases">
        <authorList>
            <person name="Corre E."/>
            <person name="Pelletier E."/>
            <person name="Niang G."/>
            <person name="Scheremetjew M."/>
            <person name="Finn R."/>
            <person name="Kale V."/>
            <person name="Holt S."/>
            <person name="Cochrane G."/>
            <person name="Meng A."/>
            <person name="Brown T."/>
            <person name="Cohen L."/>
        </authorList>
    </citation>
    <scope>NUCLEOTIDE SEQUENCE</scope>
    <source>
        <strain evidence="5">CCMP1795</strain>
    </source>
</reference>
<keyword evidence="1 3" id="KW-0697">Rotamase</keyword>
<evidence type="ECO:0000256" key="2">
    <source>
        <dbReference type="ARBA" id="ARBA00023235"/>
    </source>
</evidence>
<dbReference type="Pfam" id="PF00160">
    <property type="entry name" value="Pro_isomerase"/>
    <property type="match status" value="1"/>
</dbReference>